<evidence type="ECO:0000313" key="1">
    <source>
        <dbReference type="EMBL" id="GGP08331.1"/>
    </source>
</evidence>
<evidence type="ECO:0008006" key="3">
    <source>
        <dbReference type="Google" id="ProtNLM"/>
    </source>
</evidence>
<dbReference type="AlphaFoldDB" id="A0A918E6J5"/>
<accession>A0A918E6J5</accession>
<reference evidence="1" key="1">
    <citation type="journal article" date="2014" name="Int. J. Syst. Evol. Microbiol.">
        <title>Complete genome sequence of Corynebacterium casei LMG S-19264T (=DSM 44701T), isolated from a smear-ripened cheese.</title>
        <authorList>
            <consortium name="US DOE Joint Genome Institute (JGI-PGF)"/>
            <person name="Walter F."/>
            <person name="Albersmeier A."/>
            <person name="Kalinowski J."/>
            <person name="Ruckert C."/>
        </authorList>
    </citation>
    <scope>NUCLEOTIDE SEQUENCE</scope>
    <source>
        <strain evidence="1">CGMCC 4.7430</strain>
    </source>
</reference>
<sequence length="140" mass="14856">MRFSHAADKTHAIFDDEHVIAYGGLAPALRLAERAGLERLAGEYVALSAAEGANAAAKVTTIVAGMACGADDIDDLDRCDLQVDRLFTAGVNHRSTVRPTRHASSELLGSTSGRWPIGVGSGGSTFFPCFSLTYRHSFDT</sequence>
<protein>
    <recommendedName>
        <fullName evidence="3">IS1380 family transposase</fullName>
    </recommendedName>
</protein>
<reference evidence="1" key="2">
    <citation type="submission" date="2020-09" db="EMBL/GenBank/DDBJ databases">
        <authorList>
            <person name="Sun Q."/>
            <person name="Zhou Y."/>
        </authorList>
    </citation>
    <scope>NUCLEOTIDE SEQUENCE</scope>
    <source>
        <strain evidence="1">CGMCC 4.7430</strain>
    </source>
</reference>
<comment type="caution">
    <text evidence="1">The sequence shown here is derived from an EMBL/GenBank/DDBJ whole genome shotgun (WGS) entry which is preliminary data.</text>
</comment>
<organism evidence="1 2">
    <name type="scientific">Nonomuraea glycinis</name>
    <dbReference type="NCBI Taxonomy" id="2047744"/>
    <lineage>
        <taxon>Bacteria</taxon>
        <taxon>Bacillati</taxon>
        <taxon>Actinomycetota</taxon>
        <taxon>Actinomycetes</taxon>
        <taxon>Streptosporangiales</taxon>
        <taxon>Streptosporangiaceae</taxon>
        <taxon>Nonomuraea</taxon>
    </lineage>
</organism>
<evidence type="ECO:0000313" key="2">
    <source>
        <dbReference type="Proteomes" id="UP000660745"/>
    </source>
</evidence>
<proteinExistence type="predicted"/>
<dbReference type="EMBL" id="BMNK01000006">
    <property type="protein sequence ID" value="GGP08331.1"/>
    <property type="molecule type" value="Genomic_DNA"/>
</dbReference>
<gene>
    <name evidence="1" type="ORF">GCM10012278_39620</name>
</gene>
<keyword evidence="2" id="KW-1185">Reference proteome</keyword>
<dbReference type="Proteomes" id="UP000660745">
    <property type="component" value="Unassembled WGS sequence"/>
</dbReference>
<name>A0A918E6J5_9ACTN</name>